<keyword evidence="1" id="KW-1133">Transmembrane helix</keyword>
<evidence type="ECO:0000256" key="1">
    <source>
        <dbReference type="SAM" id="Phobius"/>
    </source>
</evidence>
<name>A0A162PUI9_PHYB8</name>
<keyword evidence="1" id="KW-0812">Transmembrane</keyword>
<keyword evidence="3" id="KW-1185">Reference proteome</keyword>
<dbReference type="GeneID" id="28994660"/>
<gene>
    <name evidence="2" type="ORF">PHYBLDRAFT_158219</name>
</gene>
<evidence type="ECO:0000313" key="3">
    <source>
        <dbReference type="Proteomes" id="UP000077315"/>
    </source>
</evidence>
<dbReference type="RefSeq" id="XP_018294147.1">
    <property type="nucleotide sequence ID" value="XM_018433754.1"/>
</dbReference>
<organism evidence="2 3">
    <name type="scientific">Phycomyces blakesleeanus (strain ATCC 8743b / DSM 1359 / FGSC 10004 / NBRC 33097 / NRRL 1555)</name>
    <dbReference type="NCBI Taxonomy" id="763407"/>
    <lineage>
        <taxon>Eukaryota</taxon>
        <taxon>Fungi</taxon>
        <taxon>Fungi incertae sedis</taxon>
        <taxon>Mucoromycota</taxon>
        <taxon>Mucoromycotina</taxon>
        <taxon>Mucoromycetes</taxon>
        <taxon>Mucorales</taxon>
        <taxon>Phycomycetaceae</taxon>
        <taxon>Phycomyces</taxon>
    </lineage>
</organism>
<feature type="transmembrane region" description="Helical" evidence="1">
    <location>
        <begin position="37"/>
        <end position="65"/>
    </location>
</feature>
<feature type="transmembrane region" description="Helical" evidence="1">
    <location>
        <begin position="6"/>
        <end position="25"/>
    </location>
</feature>
<dbReference type="EMBL" id="KV440976">
    <property type="protein sequence ID" value="OAD76107.1"/>
    <property type="molecule type" value="Genomic_DNA"/>
</dbReference>
<accession>A0A162PUI9</accession>
<protein>
    <submittedName>
        <fullName evidence="2">Uncharacterized protein</fullName>
    </submittedName>
</protein>
<dbReference type="OrthoDB" id="5193244at2759"/>
<reference evidence="3" key="1">
    <citation type="submission" date="2015-06" db="EMBL/GenBank/DDBJ databases">
        <title>Expansion of signal transduction pathways in fungi by whole-genome duplication.</title>
        <authorList>
            <consortium name="DOE Joint Genome Institute"/>
            <person name="Corrochano L.M."/>
            <person name="Kuo A."/>
            <person name="Marcet-Houben M."/>
            <person name="Polaino S."/>
            <person name="Salamov A."/>
            <person name="Villalobos J.M."/>
            <person name="Alvarez M.I."/>
            <person name="Avalos J."/>
            <person name="Benito E.P."/>
            <person name="Benoit I."/>
            <person name="Burger G."/>
            <person name="Camino L.P."/>
            <person name="Canovas D."/>
            <person name="Cerda-Olmedo E."/>
            <person name="Cheng J.-F."/>
            <person name="Dominguez A."/>
            <person name="Elias M."/>
            <person name="Eslava A.P."/>
            <person name="Glaser F."/>
            <person name="Grimwood J."/>
            <person name="Gutierrez G."/>
            <person name="Heitman J."/>
            <person name="Henrissat B."/>
            <person name="Iturriaga E.A."/>
            <person name="Lang B.F."/>
            <person name="Lavin J.L."/>
            <person name="Lee S."/>
            <person name="Li W."/>
            <person name="Lindquist E."/>
            <person name="Lopez-Garcia S."/>
            <person name="Luque E.M."/>
            <person name="Marcos A.T."/>
            <person name="Martin J."/>
            <person name="McCluskey K."/>
            <person name="Medina H.R."/>
            <person name="Miralles-Duran A."/>
            <person name="Miyazaki A."/>
            <person name="Munoz-Torres E."/>
            <person name="Oguiza J.A."/>
            <person name="Ohm R."/>
            <person name="Olmedo M."/>
            <person name="Orejas M."/>
            <person name="Ortiz-Castellanos L."/>
            <person name="Pisabarro A.G."/>
            <person name="Rodriguez-Romero J."/>
            <person name="Ruiz-Herrera J."/>
            <person name="Ruiz-Vazquez R."/>
            <person name="Sanz C."/>
            <person name="Schackwitz W."/>
            <person name="Schmutz J."/>
            <person name="Shahriari M."/>
            <person name="Shelest E."/>
            <person name="Silva-Franco F."/>
            <person name="Soanes D."/>
            <person name="Syed K."/>
            <person name="Tagua V.G."/>
            <person name="Talbot N.J."/>
            <person name="Thon M."/>
            <person name="De vries R.P."/>
            <person name="Wiebenga A."/>
            <person name="Yadav J.S."/>
            <person name="Braun E.L."/>
            <person name="Baker S."/>
            <person name="Garre V."/>
            <person name="Horwitz B."/>
            <person name="Torres-Martinez S."/>
            <person name="Idnurm A."/>
            <person name="Herrera-Estrella A."/>
            <person name="Gabaldon T."/>
            <person name="Grigoriev I.V."/>
        </authorList>
    </citation>
    <scope>NUCLEOTIDE SEQUENCE [LARGE SCALE GENOMIC DNA]</scope>
    <source>
        <strain evidence="3">NRRL 1555(-)</strain>
    </source>
</reference>
<proteinExistence type="predicted"/>
<sequence>MTLQTQPQMLLGAFILVLDLFSLYGTVRSSSSISTKLFWFMAITLFPISGLFFCLPLLMVGLIFVNGSFANTASCSATPLSVFFSSCS</sequence>
<dbReference type="Proteomes" id="UP000077315">
    <property type="component" value="Unassembled WGS sequence"/>
</dbReference>
<keyword evidence="1" id="KW-0472">Membrane</keyword>
<dbReference type="VEuPathDB" id="FungiDB:PHYBLDRAFT_158219"/>
<dbReference type="AlphaFoldDB" id="A0A162PUI9"/>
<dbReference type="InParanoid" id="A0A162PUI9"/>
<evidence type="ECO:0000313" key="2">
    <source>
        <dbReference type="EMBL" id="OAD76107.1"/>
    </source>
</evidence>